<dbReference type="GeneID" id="19185761"/>
<dbReference type="RefSeq" id="XP_007739834.1">
    <property type="nucleotide sequence ID" value="XM_007741644.1"/>
</dbReference>
<sequence length="591" mass="63973">MATTDSKSEEFRVEPVEVIDSSQHHEKTASEQIQIPSPEAVKVKLSWKTWVVVFISCFAITTQVFVVAAATSVIAFIVRDIGDAPNSTWIIQGPLLMQSVLSPIVGRLSDVLDRKWMVSIPPIIAAGGAVVCALSKDMSMLIGGGILIGTTLACISIVQSIPSEVLPMKYRPLANGMAFVGGAVGSLVGKLGAGAVTNISASGWRYIFWMQVAFHLTTALGFLAFYWPQRRSDYPRMTLRQMFWAIDPIGSGLFIVSTTLMLLSLNWGGSRYPWASGQVVAPLTVGCVVLVLFCVYGKLEWKGRNDGIIAHVFFKGGPNFSLAIFAFAVEGWVYYSAVNAITPQLVLNLGFENNSWDIAVRQMSYQVPILVTSIPITWYATRYKDLKWPLVVTFTLFLIVTILYANIRPSWANVQYVFNVLCGIGQSGPLTLIVATVQFTAPHAFLSTATGLAFTSRAIGGAFGAAVLNSIINGYLSSHYAKDVGGAAIDAGLPSSSVPDLIIGIRSGNKTLLNSIEGLTDPILAEAVSAGHWTYAHAYRLAWSSIIPFTALAIVAVAFLKEVKKLMTDRIEATVEKVDKIQEAKSVDNEV</sequence>
<gene>
    <name evidence="7" type="ORF">A1O5_01025</name>
</gene>
<dbReference type="InterPro" id="IPR020846">
    <property type="entry name" value="MFS_dom"/>
</dbReference>
<keyword evidence="4 5" id="KW-0472">Membrane</keyword>
<dbReference type="GO" id="GO:0005886">
    <property type="term" value="C:plasma membrane"/>
    <property type="evidence" value="ECO:0007669"/>
    <property type="project" value="TreeGrafter"/>
</dbReference>
<dbReference type="Pfam" id="PF07690">
    <property type="entry name" value="MFS_1"/>
    <property type="match status" value="1"/>
</dbReference>
<evidence type="ECO:0000256" key="1">
    <source>
        <dbReference type="ARBA" id="ARBA00004141"/>
    </source>
</evidence>
<name>W9X7R2_9EURO</name>
<keyword evidence="8" id="KW-1185">Reference proteome</keyword>
<feature type="transmembrane region" description="Helical" evidence="5">
    <location>
        <begin position="50"/>
        <end position="77"/>
    </location>
</feature>
<dbReference type="CDD" id="cd06179">
    <property type="entry name" value="MFS_TRI12_like"/>
    <property type="match status" value="1"/>
</dbReference>
<feature type="transmembrane region" description="Helical" evidence="5">
    <location>
        <begin position="541"/>
        <end position="560"/>
    </location>
</feature>
<evidence type="ECO:0000256" key="2">
    <source>
        <dbReference type="ARBA" id="ARBA00022692"/>
    </source>
</evidence>
<feature type="transmembrane region" description="Helical" evidence="5">
    <location>
        <begin position="320"/>
        <end position="342"/>
    </location>
</feature>
<keyword evidence="2 5" id="KW-0812">Transmembrane</keyword>
<dbReference type="InterPro" id="IPR011701">
    <property type="entry name" value="MFS"/>
</dbReference>
<dbReference type="AlphaFoldDB" id="W9X7R2"/>
<dbReference type="OrthoDB" id="2587356at2759"/>
<feature type="transmembrane region" description="Helical" evidence="5">
    <location>
        <begin position="458"/>
        <end position="476"/>
    </location>
</feature>
<evidence type="ECO:0000256" key="3">
    <source>
        <dbReference type="ARBA" id="ARBA00022989"/>
    </source>
</evidence>
<evidence type="ECO:0000256" key="5">
    <source>
        <dbReference type="SAM" id="Phobius"/>
    </source>
</evidence>
<dbReference type="HOGENOM" id="CLU_000960_25_1_1"/>
<dbReference type="PANTHER" id="PTHR23501:SF195">
    <property type="entry name" value="PEP5"/>
    <property type="match status" value="1"/>
</dbReference>
<dbReference type="Proteomes" id="UP000019471">
    <property type="component" value="Unassembled WGS sequence"/>
</dbReference>
<evidence type="ECO:0000313" key="8">
    <source>
        <dbReference type="Proteomes" id="UP000019471"/>
    </source>
</evidence>
<feature type="transmembrane region" description="Helical" evidence="5">
    <location>
        <begin position="89"/>
        <end position="109"/>
    </location>
</feature>
<dbReference type="InterPro" id="IPR036259">
    <property type="entry name" value="MFS_trans_sf"/>
</dbReference>
<feature type="transmembrane region" description="Helical" evidence="5">
    <location>
        <begin position="116"/>
        <end position="134"/>
    </location>
</feature>
<dbReference type="EMBL" id="AMGX01000001">
    <property type="protein sequence ID" value="EXJ76517.1"/>
    <property type="molecule type" value="Genomic_DNA"/>
</dbReference>
<keyword evidence="3 5" id="KW-1133">Transmembrane helix</keyword>
<comment type="subcellular location">
    <subcellularLocation>
        <location evidence="1">Membrane</location>
        <topology evidence="1">Multi-pass membrane protein</topology>
    </subcellularLocation>
</comment>
<protein>
    <recommendedName>
        <fullName evidence="6">Major facilitator superfamily (MFS) profile domain-containing protein</fullName>
    </recommendedName>
</protein>
<evidence type="ECO:0000313" key="7">
    <source>
        <dbReference type="EMBL" id="EXJ76517.1"/>
    </source>
</evidence>
<feature type="transmembrane region" description="Helical" evidence="5">
    <location>
        <begin position="173"/>
        <end position="194"/>
    </location>
</feature>
<dbReference type="SUPFAM" id="SSF103473">
    <property type="entry name" value="MFS general substrate transporter"/>
    <property type="match status" value="1"/>
</dbReference>
<dbReference type="PROSITE" id="PS50850">
    <property type="entry name" value="MFS"/>
    <property type="match status" value="1"/>
</dbReference>
<proteinExistence type="predicted"/>
<organism evidence="7 8">
    <name type="scientific">Cladophialophora psammophila CBS 110553</name>
    <dbReference type="NCBI Taxonomy" id="1182543"/>
    <lineage>
        <taxon>Eukaryota</taxon>
        <taxon>Fungi</taxon>
        <taxon>Dikarya</taxon>
        <taxon>Ascomycota</taxon>
        <taxon>Pezizomycotina</taxon>
        <taxon>Eurotiomycetes</taxon>
        <taxon>Chaetothyriomycetidae</taxon>
        <taxon>Chaetothyriales</taxon>
        <taxon>Herpotrichiellaceae</taxon>
        <taxon>Cladophialophora</taxon>
    </lineage>
</organism>
<feature type="transmembrane region" description="Helical" evidence="5">
    <location>
        <begin position="206"/>
        <end position="227"/>
    </location>
</feature>
<reference evidence="7 8" key="1">
    <citation type="submission" date="2013-03" db="EMBL/GenBank/DDBJ databases">
        <title>The Genome Sequence of Cladophialophora psammophila CBS 110553.</title>
        <authorList>
            <consortium name="The Broad Institute Genomics Platform"/>
            <person name="Cuomo C."/>
            <person name="de Hoog S."/>
            <person name="Gorbushina A."/>
            <person name="Walker B."/>
            <person name="Young S.K."/>
            <person name="Zeng Q."/>
            <person name="Gargeya S."/>
            <person name="Fitzgerald M."/>
            <person name="Haas B."/>
            <person name="Abouelleil A."/>
            <person name="Allen A.W."/>
            <person name="Alvarado L."/>
            <person name="Arachchi H.M."/>
            <person name="Berlin A.M."/>
            <person name="Chapman S.B."/>
            <person name="Gainer-Dewar J."/>
            <person name="Goldberg J."/>
            <person name="Griggs A."/>
            <person name="Gujja S."/>
            <person name="Hansen M."/>
            <person name="Howarth C."/>
            <person name="Imamovic A."/>
            <person name="Ireland A."/>
            <person name="Larimer J."/>
            <person name="McCowan C."/>
            <person name="Murphy C."/>
            <person name="Pearson M."/>
            <person name="Poon T.W."/>
            <person name="Priest M."/>
            <person name="Roberts A."/>
            <person name="Saif S."/>
            <person name="Shea T."/>
            <person name="Sisk P."/>
            <person name="Sykes S."/>
            <person name="Wortman J."/>
            <person name="Nusbaum C."/>
            <person name="Birren B."/>
        </authorList>
    </citation>
    <scope>NUCLEOTIDE SEQUENCE [LARGE SCALE GENOMIC DNA]</scope>
    <source>
        <strain evidence="7 8">CBS 110553</strain>
    </source>
</reference>
<feature type="transmembrane region" description="Helical" evidence="5">
    <location>
        <begin position="140"/>
        <end position="161"/>
    </location>
</feature>
<evidence type="ECO:0000256" key="4">
    <source>
        <dbReference type="ARBA" id="ARBA00023136"/>
    </source>
</evidence>
<dbReference type="GO" id="GO:0022857">
    <property type="term" value="F:transmembrane transporter activity"/>
    <property type="evidence" value="ECO:0007669"/>
    <property type="project" value="InterPro"/>
</dbReference>
<dbReference type="eggNOG" id="KOG0254">
    <property type="taxonomic scope" value="Eukaryota"/>
</dbReference>
<evidence type="ECO:0000259" key="6">
    <source>
        <dbReference type="PROSITE" id="PS50850"/>
    </source>
</evidence>
<feature type="transmembrane region" description="Helical" evidence="5">
    <location>
        <begin position="388"/>
        <end position="407"/>
    </location>
</feature>
<dbReference type="PANTHER" id="PTHR23501">
    <property type="entry name" value="MAJOR FACILITATOR SUPERFAMILY"/>
    <property type="match status" value="1"/>
</dbReference>
<feature type="transmembrane region" description="Helical" evidence="5">
    <location>
        <begin position="248"/>
        <end position="267"/>
    </location>
</feature>
<accession>W9X7R2</accession>
<feature type="transmembrane region" description="Helical" evidence="5">
    <location>
        <begin position="427"/>
        <end position="446"/>
    </location>
</feature>
<feature type="transmembrane region" description="Helical" evidence="5">
    <location>
        <begin position="279"/>
        <end position="299"/>
    </location>
</feature>
<feature type="domain" description="Major facilitator superfamily (MFS) profile" evidence="6">
    <location>
        <begin position="49"/>
        <end position="565"/>
    </location>
</feature>
<dbReference type="InterPro" id="IPR053791">
    <property type="entry name" value="MFS_Tri12-like"/>
</dbReference>
<comment type="caution">
    <text evidence="7">The sequence shown here is derived from an EMBL/GenBank/DDBJ whole genome shotgun (WGS) entry which is preliminary data.</text>
</comment>
<dbReference type="Gene3D" id="1.20.1250.20">
    <property type="entry name" value="MFS general substrate transporter like domains"/>
    <property type="match status" value="2"/>
</dbReference>